<reference evidence="2" key="2">
    <citation type="submission" date="2023-05" db="EMBL/GenBank/DDBJ databases">
        <authorList>
            <consortium name="Lawrence Berkeley National Laboratory"/>
            <person name="Steindorff A."/>
            <person name="Hensen N."/>
            <person name="Bonometti L."/>
            <person name="Westerberg I."/>
            <person name="Brannstrom I.O."/>
            <person name="Guillou S."/>
            <person name="Cros-Aarteil S."/>
            <person name="Calhoun S."/>
            <person name="Haridas S."/>
            <person name="Kuo A."/>
            <person name="Mondo S."/>
            <person name="Pangilinan J."/>
            <person name="Riley R."/>
            <person name="Labutti K."/>
            <person name="Andreopoulos B."/>
            <person name="Lipzen A."/>
            <person name="Chen C."/>
            <person name="Yanf M."/>
            <person name="Daum C."/>
            <person name="Ng V."/>
            <person name="Clum A."/>
            <person name="Ohm R."/>
            <person name="Martin F."/>
            <person name="Silar P."/>
            <person name="Natvig D."/>
            <person name="Lalanne C."/>
            <person name="Gautier V."/>
            <person name="Ament-Velasquez S.L."/>
            <person name="Kruys A."/>
            <person name="Hutchinson M.I."/>
            <person name="Powell A.J."/>
            <person name="Barry K."/>
            <person name="Miller A.N."/>
            <person name="Grigoriev I.V."/>
            <person name="Debuchy R."/>
            <person name="Gladieux P."/>
            <person name="Thoren M.H."/>
            <person name="Johannesson H."/>
        </authorList>
    </citation>
    <scope>NUCLEOTIDE SEQUENCE</scope>
    <source>
        <strain evidence="2">PSN243</strain>
    </source>
</reference>
<protein>
    <submittedName>
        <fullName evidence="2">Uncharacterized protein</fullName>
    </submittedName>
</protein>
<keyword evidence="1" id="KW-0732">Signal</keyword>
<accession>A0AAV9H6L2</accession>
<evidence type="ECO:0000313" key="3">
    <source>
        <dbReference type="Proteomes" id="UP001321760"/>
    </source>
</evidence>
<reference evidence="2" key="1">
    <citation type="journal article" date="2023" name="Mol. Phylogenet. Evol.">
        <title>Genome-scale phylogeny and comparative genomics of the fungal order Sordariales.</title>
        <authorList>
            <person name="Hensen N."/>
            <person name="Bonometti L."/>
            <person name="Westerberg I."/>
            <person name="Brannstrom I.O."/>
            <person name="Guillou S."/>
            <person name="Cros-Aarteil S."/>
            <person name="Calhoun S."/>
            <person name="Haridas S."/>
            <person name="Kuo A."/>
            <person name="Mondo S."/>
            <person name="Pangilinan J."/>
            <person name="Riley R."/>
            <person name="LaButti K."/>
            <person name="Andreopoulos B."/>
            <person name="Lipzen A."/>
            <person name="Chen C."/>
            <person name="Yan M."/>
            <person name="Daum C."/>
            <person name="Ng V."/>
            <person name="Clum A."/>
            <person name="Steindorff A."/>
            <person name="Ohm R.A."/>
            <person name="Martin F."/>
            <person name="Silar P."/>
            <person name="Natvig D.O."/>
            <person name="Lalanne C."/>
            <person name="Gautier V."/>
            <person name="Ament-Velasquez S.L."/>
            <person name="Kruys A."/>
            <person name="Hutchinson M.I."/>
            <person name="Powell A.J."/>
            <person name="Barry K."/>
            <person name="Miller A.N."/>
            <person name="Grigoriev I.V."/>
            <person name="Debuchy R."/>
            <person name="Gladieux P."/>
            <person name="Hiltunen Thoren M."/>
            <person name="Johannesson H."/>
        </authorList>
    </citation>
    <scope>NUCLEOTIDE SEQUENCE</scope>
    <source>
        <strain evidence="2">PSN243</strain>
    </source>
</reference>
<comment type="caution">
    <text evidence="2">The sequence shown here is derived from an EMBL/GenBank/DDBJ whole genome shotgun (WGS) entry which is preliminary data.</text>
</comment>
<evidence type="ECO:0000313" key="2">
    <source>
        <dbReference type="EMBL" id="KAK4455585.1"/>
    </source>
</evidence>
<dbReference type="Proteomes" id="UP001321760">
    <property type="component" value="Unassembled WGS sequence"/>
</dbReference>
<feature type="chain" id="PRO_5043339542" evidence="1">
    <location>
        <begin position="22"/>
        <end position="191"/>
    </location>
</feature>
<dbReference type="AlphaFoldDB" id="A0AAV9H6L2"/>
<keyword evidence="3" id="KW-1185">Reference proteome</keyword>
<sequence>MTCPCLLTLLLSAVVSQRCPAGLVSFDCNPPTVDELSWFSPYRCSMVWGKHPLACTRPVIVGFKVPGRSKAPRFWCREARNRTAFEHRAAEGYAMLAMAEDAIPPLSYLAGCVACISDKVRGDTHGDCPAAMHKRTQVSSDTHAHALHMGKLAVLSALLAQQGRKTGEDGTGVLGFWLVVLAICQNAEWQS</sequence>
<name>A0AAV9H6L2_9PEZI</name>
<feature type="signal peptide" evidence="1">
    <location>
        <begin position="1"/>
        <end position="21"/>
    </location>
</feature>
<dbReference type="EMBL" id="MU865914">
    <property type="protein sequence ID" value="KAK4455585.1"/>
    <property type="molecule type" value="Genomic_DNA"/>
</dbReference>
<gene>
    <name evidence="2" type="ORF">QBC34DRAFT_70636</name>
</gene>
<organism evidence="2 3">
    <name type="scientific">Podospora aff. communis PSN243</name>
    <dbReference type="NCBI Taxonomy" id="3040156"/>
    <lineage>
        <taxon>Eukaryota</taxon>
        <taxon>Fungi</taxon>
        <taxon>Dikarya</taxon>
        <taxon>Ascomycota</taxon>
        <taxon>Pezizomycotina</taxon>
        <taxon>Sordariomycetes</taxon>
        <taxon>Sordariomycetidae</taxon>
        <taxon>Sordariales</taxon>
        <taxon>Podosporaceae</taxon>
        <taxon>Podospora</taxon>
    </lineage>
</organism>
<proteinExistence type="predicted"/>
<evidence type="ECO:0000256" key="1">
    <source>
        <dbReference type="SAM" id="SignalP"/>
    </source>
</evidence>